<dbReference type="GO" id="GO:0051228">
    <property type="term" value="P:mitotic spindle disassembly"/>
    <property type="evidence" value="ECO:0007669"/>
    <property type="project" value="TreeGrafter"/>
</dbReference>
<dbReference type="GO" id="GO:0034098">
    <property type="term" value="C:VCP-NPL4-UFD1 AAA ATPase complex"/>
    <property type="evidence" value="ECO:0007669"/>
    <property type="project" value="TreeGrafter"/>
</dbReference>
<dbReference type="GO" id="GO:0030970">
    <property type="term" value="P:retrograde protein transport, ER to cytosol"/>
    <property type="evidence" value="ECO:0007669"/>
    <property type="project" value="TreeGrafter"/>
</dbReference>
<dbReference type="Gene3D" id="2.40.40.20">
    <property type="match status" value="1"/>
</dbReference>
<dbReference type="InterPro" id="IPR009010">
    <property type="entry name" value="Asp_de-COase-like_dom_sf"/>
</dbReference>
<dbReference type="PROSITE" id="PS00674">
    <property type="entry name" value="AAA"/>
    <property type="match status" value="2"/>
</dbReference>
<dbReference type="InterPro" id="IPR041569">
    <property type="entry name" value="AAA_lid_3"/>
</dbReference>
<accession>A0A7S2RQK0</accession>
<dbReference type="FunFam" id="3.40.50.300:FF:000048">
    <property type="entry name" value="Transitional endoplasmic reticulum ATPase"/>
    <property type="match status" value="1"/>
</dbReference>
<name>A0A7S2RQK0_9STRA</name>
<dbReference type="Pfam" id="PF17862">
    <property type="entry name" value="AAA_lid_3"/>
    <property type="match status" value="2"/>
</dbReference>
<evidence type="ECO:0000256" key="2">
    <source>
        <dbReference type="ARBA" id="ARBA00022840"/>
    </source>
</evidence>
<gene>
    <name evidence="4" type="ORF">RMAR1173_LOCUS6928</name>
</gene>
<dbReference type="InterPro" id="IPR050168">
    <property type="entry name" value="AAA_ATPase_domain"/>
</dbReference>
<dbReference type="GO" id="GO:0016887">
    <property type="term" value="F:ATP hydrolysis activity"/>
    <property type="evidence" value="ECO:0007669"/>
    <property type="project" value="InterPro"/>
</dbReference>
<reference evidence="4" key="1">
    <citation type="submission" date="2021-01" db="EMBL/GenBank/DDBJ databases">
        <authorList>
            <person name="Corre E."/>
            <person name="Pelletier E."/>
            <person name="Niang G."/>
            <person name="Scheremetjew M."/>
            <person name="Finn R."/>
            <person name="Kale V."/>
            <person name="Holt S."/>
            <person name="Cochrane G."/>
            <person name="Meng A."/>
            <person name="Brown T."/>
            <person name="Cohen L."/>
        </authorList>
    </citation>
    <scope>NUCLEOTIDE SEQUENCE</scope>
    <source>
        <strain evidence="4">CCMP1243</strain>
    </source>
</reference>
<dbReference type="PANTHER" id="PTHR23077:SF171">
    <property type="entry name" value="NUCLEAR VALOSIN-CONTAINING PROTEIN-LIKE"/>
    <property type="match status" value="1"/>
</dbReference>
<protein>
    <recommendedName>
        <fullName evidence="3">AAA+ ATPase domain-containing protein</fullName>
    </recommendedName>
</protein>
<organism evidence="4">
    <name type="scientific">Rhizochromulina marina</name>
    <dbReference type="NCBI Taxonomy" id="1034831"/>
    <lineage>
        <taxon>Eukaryota</taxon>
        <taxon>Sar</taxon>
        <taxon>Stramenopiles</taxon>
        <taxon>Ochrophyta</taxon>
        <taxon>Dictyochophyceae</taxon>
        <taxon>Rhizochromulinales</taxon>
        <taxon>Rhizochromulina</taxon>
    </lineage>
</organism>
<dbReference type="AlphaFoldDB" id="A0A7S2RQK0"/>
<dbReference type="FunFam" id="3.40.50.300:FF:000012">
    <property type="entry name" value="Transitional endoplasmic reticulum ATPase"/>
    <property type="match status" value="1"/>
</dbReference>
<dbReference type="SUPFAM" id="SSF52540">
    <property type="entry name" value="P-loop containing nucleoside triphosphate hydrolases"/>
    <property type="match status" value="2"/>
</dbReference>
<dbReference type="InterPro" id="IPR029067">
    <property type="entry name" value="CDC48_domain_2-like_sf"/>
</dbReference>
<dbReference type="EMBL" id="HBHJ01010626">
    <property type="protein sequence ID" value="CAD9677787.1"/>
    <property type="molecule type" value="Transcribed_RNA"/>
</dbReference>
<dbReference type="InterPro" id="IPR004201">
    <property type="entry name" value="Cdc48_dom2"/>
</dbReference>
<feature type="domain" description="AAA+ ATPase" evidence="3">
    <location>
        <begin position="232"/>
        <end position="367"/>
    </location>
</feature>
<dbReference type="GO" id="GO:0005829">
    <property type="term" value="C:cytosol"/>
    <property type="evidence" value="ECO:0007669"/>
    <property type="project" value="TreeGrafter"/>
</dbReference>
<evidence type="ECO:0000313" key="4">
    <source>
        <dbReference type="EMBL" id="CAD9677787.1"/>
    </source>
</evidence>
<dbReference type="Gene3D" id="3.40.50.300">
    <property type="entry name" value="P-loop containing nucleotide triphosphate hydrolases"/>
    <property type="match status" value="2"/>
</dbReference>
<dbReference type="PANTHER" id="PTHR23077">
    <property type="entry name" value="AAA-FAMILY ATPASE"/>
    <property type="match status" value="1"/>
</dbReference>
<dbReference type="InterPro" id="IPR003959">
    <property type="entry name" value="ATPase_AAA_core"/>
</dbReference>
<dbReference type="GO" id="GO:0097352">
    <property type="term" value="P:autophagosome maturation"/>
    <property type="evidence" value="ECO:0007669"/>
    <property type="project" value="TreeGrafter"/>
</dbReference>
<keyword evidence="1" id="KW-0547">Nucleotide-binding</keyword>
<dbReference type="GO" id="GO:0005634">
    <property type="term" value="C:nucleus"/>
    <property type="evidence" value="ECO:0007669"/>
    <property type="project" value="TreeGrafter"/>
</dbReference>
<evidence type="ECO:0000259" key="3">
    <source>
        <dbReference type="SMART" id="SM00382"/>
    </source>
</evidence>
<dbReference type="InterPro" id="IPR027417">
    <property type="entry name" value="P-loop_NTPase"/>
</dbReference>
<evidence type="ECO:0000256" key="1">
    <source>
        <dbReference type="ARBA" id="ARBA00022741"/>
    </source>
</evidence>
<dbReference type="Gene3D" id="3.10.330.10">
    <property type="match status" value="1"/>
</dbReference>
<dbReference type="GO" id="GO:0031593">
    <property type="term" value="F:polyubiquitin modification-dependent protein binding"/>
    <property type="evidence" value="ECO:0007669"/>
    <property type="project" value="TreeGrafter"/>
</dbReference>
<dbReference type="SUPFAM" id="SSF50692">
    <property type="entry name" value="ADC-like"/>
    <property type="match status" value="1"/>
</dbReference>
<dbReference type="Pfam" id="PF02933">
    <property type="entry name" value="CDC48_2"/>
    <property type="match status" value="1"/>
</dbReference>
<dbReference type="SMART" id="SM00382">
    <property type="entry name" value="AAA"/>
    <property type="match status" value="2"/>
</dbReference>
<dbReference type="SUPFAM" id="SSF54585">
    <property type="entry name" value="Cdc48 domain 2-like"/>
    <property type="match status" value="1"/>
</dbReference>
<dbReference type="GO" id="GO:0005524">
    <property type="term" value="F:ATP binding"/>
    <property type="evidence" value="ECO:0007669"/>
    <property type="project" value="UniProtKB-KW"/>
</dbReference>
<feature type="domain" description="AAA+ ATPase" evidence="3">
    <location>
        <begin position="497"/>
        <end position="635"/>
    </location>
</feature>
<dbReference type="InterPro" id="IPR003593">
    <property type="entry name" value="AAA+_ATPase"/>
</dbReference>
<dbReference type="Pfam" id="PF00004">
    <property type="entry name" value="AAA"/>
    <property type="match status" value="2"/>
</dbReference>
<keyword evidence="2" id="KW-0067">ATP-binding</keyword>
<proteinExistence type="predicted"/>
<dbReference type="InterPro" id="IPR003960">
    <property type="entry name" value="ATPase_AAA_CS"/>
</dbReference>
<dbReference type="Gene3D" id="1.10.8.60">
    <property type="match status" value="2"/>
</dbReference>
<sequence>MEISALQLGALEGEDACVEDGSHLVDESVVVVHPSVVEGLEKVAEGATVLVQSPKGREALFVLIFDETCPASNARLSAMARSNLRCGVGDTVMLCPAPEELGFAKSMKVAPFDESLRRVEAGTNLYDAFLRSFFHESYRPVKRGDSFTCRRGGHALEFRVVEVLPERWGIVGPDTAITCDSAHPIHKREEAKLLGVSYQDVGGLAKELAMIREMVELPLRNPTVFADLGVPLPRGVLLYGPPGCGKTLLARAVANESGAHLVACNGPEIMASDRREECLAAKFAEAKDNAPAIVLVDEIDSLAPRRQQNTSEATKRMVSSFLLQLDGLEVVDQPVLVIGATSSPSSLDPSLRRFGRFDREVDLGVPDEAGRLDILRIHTRKMHLTKDVSLEDIAKETHGFVGADISQLTLEAALQAIRDSGVEATERSSSGVVVSAAHFQSALKACHPSSLREMVVQVPNVTWETIGGLQHVKMELQELVQFPVEHPEKYEAFGMEPSRGVLFYGPPGCGKTLMAKAVANECQSNFISVKGPELLNAYFGESEANVRMVFERARAAAPCVLFFDELDSIAVMRGQGKDSHGAMDRVINQLLTEIDGVGKRKNVFVIGATNRPDIIDTALMRPGRLDQLIYIPMPDLGSRLAILQAAFKRAALASDIDLPYLAECLDGYTGADITEICQRAAKLAIKQNIGEEVAKRKGDFDGEPVQQILALHLESAVRTSRKSVSEEDLAMYQSFAAKMRKMQEETALGASASPITRFSFKNKGK</sequence>